<dbReference type="Gene3D" id="3.30.40.10">
    <property type="entry name" value="Zinc/RING finger domain, C3HC4 (zinc finger)"/>
    <property type="match status" value="1"/>
</dbReference>
<dbReference type="AlphaFoldDB" id="C5MHR9"/>
<comment type="function">
    <text evidence="14">Ubiquitin-protein ligase which is mainly involved pre-mRNA splicing and DNA repair. Required for pre-mRNA splicing as component of the spliceosome.</text>
</comment>
<protein>
    <recommendedName>
        <fullName evidence="14">Pre-mRNA-processing factor 19</fullName>
        <ecNumber evidence="14">2.3.2.27</ecNumber>
    </recommendedName>
</protein>
<dbReference type="InterPro" id="IPR015943">
    <property type="entry name" value="WD40/YVTN_repeat-like_dom_sf"/>
</dbReference>
<dbReference type="InterPro" id="IPR036322">
    <property type="entry name" value="WD40_repeat_dom_sf"/>
</dbReference>
<evidence type="ECO:0000256" key="5">
    <source>
        <dbReference type="ARBA" id="ARBA00022664"/>
    </source>
</evidence>
<dbReference type="SUPFAM" id="SSF50978">
    <property type="entry name" value="WD40 repeat-like"/>
    <property type="match status" value="1"/>
</dbReference>
<dbReference type="PANTHER" id="PTHR43995:SF1">
    <property type="entry name" value="PRE-MRNA-PROCESSING FACTOR 19"/>
    <property type="match status" value="1"/>
</dbReference>
<evidence type="ECO:0000313" key="16">
    <source>
        <dbReference type="EMBL" id="EER30616.1"/>
    </source>
</evidence>
<dbReference type="GO" id="GO:0070534">
    <property type="term" value="P:protein K63-linked ubiquitination"/>
    <property type="evidence" value="ECO:0007669"/>
    <property type="project" value="UniProtKB-UniRule"/>
</dbReference>
<dbReference type="SMART" id="SM00504">
    <property type="entry name" value="Ubox"/>
    <property type="match status" value="1"/>
</dbReference>
<keyword evidence="9 14" id="KW-0227">DNA damage</keyword>
<dbReference type="eggNOG" id="KOG0289">
    <property type="taxonomic scope" value="Eukaryota"/>
</dbReference>
<keyword evidence="10 14" id="KW-0833">Ubl conjugation pathway</keyword>
<evidence type="ECO:0000313" key="17">
    <source>
        <dbReference type="Proteomes" id="UP000002037"/>
    </source>
</evidence>
<dbReference type="PANTHER" id="PTHR43995">
    <property type="entry name" value="PRE-MRNA-PROCESSING FACTOR 19"/>
    <property type="match status" value="1"/>
</dbReference>
<dbReference type="SUPFAM" id="SSF57850">
    <property type="entry name" value="RING/U-box"/>
    <property type="match status" value="1"/>
</dbReference>
<evidence type="ECO:0000256" key="2">
    <source>
        <dbReference type="ARBA" id="ARBA00004906"/>
    </source>
</evidence>
<comment type="pathway">
    <text evidence="2 14">Protein modification; protein ubiquitination.</text>
</comment>
<dbReference type="InterPro" id="IPR013915">
    <property type="entry name" value="Prp19_cc"/>
</dbReference>
<dbReference type="Pfam" id="PF08606">
    <property type="entry name" value="Prp19"/>
    <property type="match status" value="1"/>
</dbReference>
<dbReference type="InterPro" id="IPR003613">
    <property type="entry name" value="Ubox_domain"/>
</dbReference>
<keyword evidence="4" id="KW-0853">WD repeat</keyword>
<dbReference type="GO" id="GO:0071006">
    <property type="term" value="C:U2-type catalytic step 1 spliceosome"/>
    <property type="evidence" value="ECO:0007669"/>
    <property type="project" value="TreeGrafter"/>
</dbReference>
<reference evidence="16 17" key="1">
    <citation type="journal article" date="2009" name="Nature">
        <title>Evolution of pathogenicity and sexual reproduction in eight Candida genomes.</title>
        <authorList>
            <person name="Butler G."/>
            <person name="Rasmussen M.D."/>
            <person name="Lin M.F."/>
            <person name="Santos M.A."/>
            <person name="Sakthikumar S."/>
            <person name="Munro C.A."/>
            <person name="Rheinbay E."/>
            <person name="Grabherr M."/>
            <person name="Forche A."/>
            <person name="Reedy J.L."/>
            <person name="Agrafioti I."/>
            <person name="Arnaud M.B."/>
            <person name="Bates S."/>
            <person name="Brown A.J."/>
            <person name="Brunke S."/>
            <person name="Costanzo M.C."/>
            <person name="Fitzpatrick D.A."/>
            <person name="de Groot P.W."/>
            <person name="Harris D."/>
            <person name="Hoyer L.L."/>
            <person name="Hube B."/>
            <person name="Klis F.M."/>
            <person name="Kodira C."/>
            <person name="Lennard N."/>
            <person name="Logue M.E."/>
            <person name="Martin R."/>
            <person name="Neiman A.M."/>
            <person name="Nikolaou E."/>
            <person name="Quail M.A."/>
            <person name="Quinn J."/>
            <person name="Santos M.C."/>
            <person name="Schmitzberger F.F."/>
            <person name="Sherlock G."/>
            <person name="Shah P."/>
            <person name="Silverstein K.A."/>
            <person name="Skrzypek M.S."/>
            <person name="Soll D."/>
            <person name="Staggs R."/>
            <person name="Stansfield I."/>
            <person name="Stumpf M.P."/>
            <person name="Sudbery P.E."/>
            <person name="Srikantha T."/>
            <person name="Zeng Q."/>
            <person name="Berman J."/>
            <person name="Berriman M."/>
            <person name="Heitman J."/>
            <person name="Gow N.A."/>
            <person name="Lorenz M.C."/>
            <person name="Birren B.W."/>
            <person name="Kellis M."/>
            <person name="Cuomo C.A."/>
        </authorList>
    </citation>
    <scope>NUCLEOTIDE SEQUENCE [LARGE SCALE GENOMIC DNA]</scope>
    <source>
        <strain evidence="17">ATCC MYA-3404 / T1</strain>
    </source>
</reference>
<comment type="subunit">
    <text evidence="14">Homotetramer.</text>
</comment>
<evidence type="ECO:0000256" key="11">
    <source>
        <dbReference type="ARBA" id="ARBA00023187"/>
    </source>
</evidence>
<evidence type="ECO:0000256" key="4">
    <source>
        <dbReference type="ARBA" id="ARBA00022574"/>
    </source>
</evidence>
<evidence type="ECO:0000256" key="9">
    <source>
        <dbReference type="ARBA" id="ARBA00022763"/>
    </source>
</evidence>
<dbReference type="GO" id="GO:0006281">
    <property type="term" value="P:DNA repair"/>
    <property type="evidence" value="ECO:0007669"/>
    <property type="project" value="UniProtKB-KW"/>
</dbReference>
<dbReference type="GO" id="GO:0005737">
    <property type="term" value="C:cytoplasm"/>
    <property type="evidence" value="ECO:0007669"/>
    <property type="project" value="TreeGrafter"/>
</dbReference>
<dbReference type="FunFam" id="3.30.40.10:FF:000027">
    <property type="entry name" value="Pre-mRNA-processing factor 19, putative"/>
    <property type="match status" value="1"/>
</dbReference>
<dbReference type="InterPro" id="IPR055340">
    <property type="entry name" value="RING-Ubox_PRP19"/>
</dbReference>
<dbReference type="InterPro" id="IPR038959">
    <property type="entry name" value="Prp19"/>
</dbReference>
<dbReference type="GeneID" id="8300825"/>
<keyword evidence="6 14" id="KW-0808">Transferase</keyword>
<evidence type="ECO:0000256" key="10">
    <source>
        <dbReference type="ARBA" id="ARBA00022786"/>
    </source>
</evidence>
<accession>C5MHR9</accession>
<keyword evidence="7 14" id="KW-0747">Spliceosome</keyword>
<dbReference type="InterPro" id="IPR013083">
    <property type="entry name" value="Znf_RING/FYVE/PHD"/>
</dbReference>
<evidence type="ECO:0000256" key="14">
    <source>
        <dbReference type="RuleBase" id="RU367101"/>
    </source>
</evidence>
<evidence type="ECO:0000256" key="8">
    <source>
        <dbReference type="ARBA" id="ARBA00022737"/>
    </source>
</evidence>
<dbReference type="RefSeq" id="XP_002551314.1">
    <property type="nucleotide sequence ID" value="XM_002551268.1"/>
</dbReference>
<dbReference type="EMBL" id="GG692403">
    <property type="protein sequence ID" value="EER30616.1"/>
    <property type="molecule type" value="Genomic_DNA"/>
</dbReference>
<evidence type="ECO:0000256" key="3">
    <source>
        <dbReference type="ARBA" id="ARBA00006388"/>
    </source>
</evidence>
<dbReference type="GO" id="GO:0061630">
    <property type="term" value="F:ubiquitin protein ligase activity"/>
    <property type="evidence" value="ECO:0007669"/>
    <property type="project" value="UniProtKB-UniRule"/>
</dbReference>
<evidence type="ECO:0000256" key="13">
    <source>
        <dbReference type="ARBA" id="ARBA00023242"/>
    </source>
</evidence>
<dbReference type="VEuPathDB" id="FungiDB:CTRG_05612"/>
<feature type="domain" description="U-box" evidence="15">
    <location>
        <begin position="1"/>
        <end position="72"/>
    </location>
</feature>
<proteinExistence type="inferred from homology"/>
<comment type="subcellular location">
    <subcellularLocation>
        <location evidence="1 14">Nucleus</location>
    </subcellularLocation>
</comment>
<dbReference type="PROSITE" id="PS51698">
    <property type="entry name" value="U_BOX"/>
    <property type="match status" value="1"/>
</dbReference>
<dbReference type="HOGENOM" id="CLU_023894_0_1_1"/>
<dbReference type="KEGG" id="ctp:CTRG_05612"/>
<evidence type="ECO:0000259" key="15">
    <source>
        <dbReference type="PROSITE" id="PS51698"/>
    </source>
</evidence>
<evidence type="ECO:0000256" key="7">
    <source>
        <dbReference type="ARBA" id="ARBA00022728"/>
    </source>
</evidence>
<dbReference type="STRING" id="294747.C5MHR9"/>
<organism evidence="16 17">
    <name type="scientific">Candida tropicalis (strain ATCC MYA-3404 / T1)</name>
    <name type="common">Yeast</name>
    <dbReference type="NCBI Taxonomy" id="294747"/>
    <lineage>
        <taxon>Eukaryota</taxon>
        <taxon>Fungi</taxon>
        <taxon>Dikarya</taxon>
        <taxon>Ascomycota</taxon>
        <taxon>Saccharomycotina</taxon>
        <taxon>Pichiomycetes</taxon>
        <taxon>Debaryomycetaceae</taxon>
        <taxon>Candida/Lodderomyces clade</taxon>
        <taxon>Candida</taxon>
    </lineage>
</organism>
<dbReference type="Gene3D" id="2.130.10.10">
    <property type="entry name" value="YVTN repeat-like/Quinoprotein amine dehydrogenase"/>
    <property type="match status" value="1"/>
</dbReference>
<evidence type="ECO:0000256" key="1">
    <source>
        <dbReference type="ARBA" id="ARBA00004123"/>
    </source>
</evidence>
<keyword evidence="12 14" id="KW-0234">DNA repair</keyword>
<evidence type="ECO:0000256" key="6">
    <source>
        <dbReference type="ARBA" id="ARBA00022679"/>
    </source>
</evidence>
<evidence type="ECO:0000256" key="12">
    <source>
        <dbReference type="ARBA" id="ARBA00023204"/>
    </source>
</evidence>
<name>C5MHR9_CANTT</name>
<dbReference type="Proteomes" id="UP000002037">
    <property type="component" value="Unassembled WGS sequence"/>
</dbReference>
<keyword evidence="13 14" id="KW-0539">Nucleus</keyword>
<comment type="catalytic activity">
    <reaction evidence="14">
        <text>S-ubiquitinyl-[E2 ubiquitin-conjugating enzyme]-L-cysteine + [acceptor protein]-L-lysine = [E2 ubiquitin-conjugating enzyme]-L-cysteine + N(6)-ubiquitinyl-[acceptor protein]-L-lysine.</text>
        <dbReference type="EC" id="2.3.2.27"/>
    </reaction>
</comment>
<keyword evidence="17" id="KW-1185">Reference proteome</keyword>
<dbReference type="CDD" id="cd16656">
    <property type="entry name" value="RING-Ubox_PRP19"/>
    <property type="match status" value="1"/>
</dbReference>
<comment type="similarity">
    <text evidence="3 14">Belongs to the WD repeat PRP19 family.</text>
</comment>
<dbReference type="EC" id="2.3.2.27" evidence="14"/>
<sequence>MICSISGEPVKEPVVSPKSGAIFEKKHIINYISTSGTDPITDEPLTEDELITIKTTENSSTIAPPQLPTSSNTSIPALLSTFQNEWDALVLEMFTLRKQLNRAREELSIALYKQDAAINVAAKAIRERDEAKEALEMLTSSLSVRDEPMNDVIEDSKEDNSVNKMQELEKITNARDELFKVHKSQKVKFPFDVDTVVKLELTNKKDVFESEKVSQYSYNKNIKTIVGVCENSIIKQSFIDGVTSYFETAKPELAAISNNGVIAAVSSNIVTFSTTESSIPLTGEPKQIIPHSSLDIFIIITDKNWMVVNTKCALVTHNIVLSSAALHYDGEILAAQVDSEIQLFSIISGDQLGKFSVGYNNVVKIEFASNGYWLLVLSVEKSTSLIQIFDLRKGTEAHKLDFNDTVLNFIIDPTTSALLTFTKKMYTISRYTKKTKSWSQGEPENLDASFNPTHIELCTTVSDILDNNPIEVFTVDLKKNSLVYSEISK</sequence>
<dbReference type="Pfam" id="PF04564">
    <property type="entry name" value="U-box"/>
    <property type="match status" value="1"/>
</dbReference>
<keyword evidence="5 14" id="KW-0507">mRNA processing</keyword>
<keyword evidence="11 14" id="KW-0508">mRNA splicing</keyword>
<dbReference type="OrthoDB" id="687049at2759"/>
<dbReference type="UniPathway" id="UPA00143"/>
<dbReference type="GO" id="GO:0000974">
    <property type="term" value="C:Prp19 complex"/>
    <property type="evidence" value="ECO:0007669"/>
    <property type="project" value="UniProtKB-UniRule"/>
</dbReference>
<dbReference type="GO" id="GO:0000398">
    <property type="term" value="P:mRNA splicing, via spliceosome"/>
    <property type="evidence" value="ECO:0007669"/>
    <property type="project" value="InterPro"/>
</dbReference>
<keyword evidence="8" id="KW-0677">Repeat</keyword>
<gene>
    <name evidence="16" type="ORF">CTRG_05612</name>
</gene>